<dbReference type="EMBL" id="JAFLWD010000003">
    <property type="protein sequence ID" value="MBO0438961.1"/>
    <property type="molecule type" value="Genomic_DNA"/>
</dbReference>
<evidence type="ECO:0000313" key="1">
    <source>
        <dbReference type="EMBL" id="MBO0438961.1"/>
    </source>
</evidence>
<evidence type="ECO:0000313" key="2">
    <source>
        <dbReference type="Proteomes" id="UP000664632"/>
    </source>
</evidence>
<name>A0ABS3GUN0_9ENTE</name>
<organism evidence="1 2">
    <name type="scientific">Candidatus Enterococcus ikei</name>
    <dbReference type="NCBI Taxonomy" id="2815326"/>
    <lineage>
        <taxon>Bacteria</taxon>
        <taxon>Bacillati</taxon>
        <taxon>Bacillota</taxon>
        <taxon>Bacilli</taxon>
        <taxon>Lactobacillales</taxon>
        <taxon>Enterococcaceae</taxon>
        <taxon>Enterococcus</taxon>
    </lineage>
</organism>
<comment type="caution">
    <text evidence="1">The sequence shown here is derived from an EMBL/GenBank/DDBJ whole genome shotgun (WGS) entry which is preliminary data.</text>
</comment>
<gene>
    <name evidence="1" type="ORF">JZO69_01120</name>
</gene>
<dbReference type="Proteomes" id="UP000664632">
    <property type="component" value="Unassembled WGS sequence"/>
</dbReference>
<proteinExistence type="predicted"/>
<accession>A0ABS3GUN0</accession>
<dbReference type="RefSeq" id="WP_207111073.1">
    <property type="nucleotide sequence ID" value="NZ_JAFLWD010000003.1"/>
</dbReference>
<keyword evidence="2" id="KW-1185">Reference proteome</keyword>
<protein>
    <submittedName>
        <fullName evidence="1">Uncharacterized protein</fullName>
    </submittedName>
</protein>
<sequence length="75" mass="8490">MNNILAKRQEKDRGVSVQTIIDELNHTNLEQIAVVGIDENEGLVMSYSLSNRLELIGILEALKSKLIDEMNYTED</sequence>
<reference evidence="1 2" key="1">
    <citation type="submission" date="2021-03" db="EMBL/GenBank/DDBJ databases">
        <title>Enterococcal diversity collection.</title>
        <authorList>
            <person name="Gilmore M.S."/>
            <person name="Schwartzman J."/>
            <person name="Van Tyne D."/>
            <person name="Martin M."/>
            <person name="Earl A.M."/>
            <person name="Manson A.L."/>
            <person name="Straub T."/>
            <person name="Salamzade R."/>
            <person name="Saavedra J."/>
            <person name="Lebreton F."/>
            <person name="Prichula J."/>
            <person name="Schaufler K."/>
            <person name="Gaca A."/>
            <person name="Sgardioli B."/>
            <person name="Wagenaar J."/>
            <person name="Strong T."/>
        </authorList>
    </citation>
    <scope>NUCLEOTIDE SEQUENCE [LARGE SCALE GENOMIC DNA]</scope>
    <source>
        <strain evidence="1 2">DIV0869a</strain>
    </source>
</reference>